<reference evidence="4" key="1">
    <citation type="journal article" date="2014" name="Int. J. Syst. Evol. Microbiol.">
        <title>Complete genome sequence of Corynebacterium casei LMG S-19264T (=DSM 44701T), isolated from a smear-ripened cheese.</title>
        <authorList>
            <consortium name="US DOE Joint Genome Institute (JGI-PGF)"/>
            <person name="Walter F."/>
            <person name="Albersmeier A."/>
            <person name="Kalinowski J."/>
            <person name="Ruckert C."/>
        </authorList>
    </citation>
    <scope>NUCLEOTIDE SEQUENCE</scope>
    <source>
        <strain evidence="4">JCM 4790</strain>
    </source>
</reference>
<accession>A0A918UAJ8</accession>
<dbReference type="EMBL" id="BMVU01000116">
    <property type="protein sequence ID" value="GGY17246.1"/>
    <property type="molecule type" value="Genomic_DNA"/>
</dbReference>
<reference evidence="4" key="2">
    <citation type="submission" date="2020-09" db="EMBL/GenBank/DDBJ databases">
        <authorList>
            <person name="Sun Q."/>
            <person name="Ohkuma M."/>
        </authorList>
    </citation>
    <scope>NUCLEOTIDE SEQUENCE</scope>
    <source>
        <strain evidence="4">JCM 4790</strain>
    </source>
</reference>
<feature type="compositionally biased region" description="Basic residues" evidence="2">
    <location>
        <begin position="142"/>
        <end position="156"/>
    </location>
</feature>
<dbReference type="InterPro" id="IPR050267">
    <property type="entry name" value="Anti-sigma-factor_SerPK"/>
</dbReference>
<sequence>MTATSKTRASSGNSPLRITFTAPVLSRLRARVRAWAADARLPTERCEEFVLAVDEVAANAVLHGGGHGVLTMHEHCSALHCRISDQGPGFAGRTAAPATCAATTAESGRGLWMVQQLTDHLDITTNTQGTTVTIAVALPTPRPHRCRPPRTRRRGRSVTASGRASWPLTAGSVFAMRAGAVIGSTRARRARRSSPRC</sequence>
<dbReference type="PANTHER" id="PTHR35526">
    <property type="entry name" value="ANTI-SIGMA-F FACTOR RSBW-RELATED"/>
    <property type="match status" value="1"/>
</dbReference>
<keyword evidence="1" id="KW-0808">Transferase</keyword>
<dbReference type="Pfam" id="PF13581">
    <property type="entry name" value="HATPase_c_2"/>
    <property type="match status" value="1"/>
</dbReference>
<dbReference type="GO" id="GO:0004674">
    <property type="term" value="F:protein serine/threonine kinase activity"/>
    <property type="evidence" value="ECO:0007669"/>
    <property type="project" value="UniProtKB-KW"/>
</dbReference>
<proteinExistence type="predicted"/>
<keyword evidence="5" id="KW-1185">Reference proteome</keyword>
<keyword evidence="1" id="KW-0418">Kinase</keyword>
<organism evidence="4 5">
    <name type="scientific">Streptomyces minutiscleroticus</name>
    <dbReference type="NCBI Taxonomy" id="68238"/>
    <lineage>
        <taxon>Bacteria</taxon>
        <taxon>Bacillati</taxon>
        <taxon>Actinomycetota</taxon>
        <taxon>Actinomycetes</taxon>
        <taxon>Kitasatosporales</taxon>
        <taxon>Streptomycetaceae</taxon>
        <taxon>Streptomyces</taxon>
    </lineage>
</organism>
<evidence type="ECO:0000259" key="3">
    <source>
        <dbReference type="Pfam" id="PF13581"/>
    </source>
</evidence>
<evidence type="ECO:0000313" key="5">
    <source>
        <dbReference type="Proteomes" id="UP000619244"/>
    </source>
</evidence>
<evidence type="ECO:0000256" key="1">
    <source>
        <dbReference type="ARBA" id="ARBA00022527"/>
    </source>
</evidence>
<dbReference type="InterPro" id="IPR036890">
    <property type="entry name" value="HATPase_C_sf"/>
</dbReference>
<dbReference type="SUPFAM" id="SSF55874">
    <property type="entry name" value="ATPase domain of HSP90 chaperone/DNA topoisomerase II/histidine kinase"/>
    <property type="match status" value="1"/>
</dbReference>
<dbReference type="InterPro" id="IPR003594">
    <property type="entry name" value="HATPase_dom"/>
</dbReference>
<dbReference type="RefSeq" id="WP_190195236.1">
    <property type="nucleotide sequence ID" value="NZ_BMVU01000116.1"/>
</dbReference>
<feature type="region of interest" description="Disordered" evidence="2">
    <location>
        <begin position="142"/>
        <end position="163"/>
    </location>
</feature>
<dbReference type="CDD" id="cd16936">
    <property type="entry name" value="HATPase_RsbW-like"/>
    <property type="match status" value="1"/>
</dbReference>
<dbReference type="Proteomes" id="UP000619244">
    <property type="component" value="Unassembled WGS sequence"/>
</dbReference>
<gene>
    <name evidence="4" type="ORF">GCM10010358_80920</name>
</gene>
<evidence type="ECO:0000313" key="4">
    <source>
        <dbReference type="EMBL" id="GGY17246.1"/>
    </source>
</evidence>
<comment type="caution">
    <text evidence="4">The sequence shown here is derived from an EMBL/GenBank/DDBJ whole genome shotgun (WGS) entry which is preliminary data.</text>
</comment>
<feature type="domain" description="Histidine kinase/HSP90-like ATPase" evidence="3">
    <location>
        <begin position="25"/>
        <end position="134"/>
    </location>
</feature>
<dbReference type="PANTHER" id="PTHR35526:SF3">
    <property type="entry name" value="ANTI-SIGMA-F FACTOR RSBW"/>
    <property type="match status" value="1"/>
</dbReference>
<keyword evidence="1" id="KW-0723">Serine/threonine-protein kinase</keyword>
<dbReference type="Gene3D" id="3.30.565.10">
    <property type="entry name" value="Histidine kinase-like ATPase, C-terminal domain"/>
    <property type="match status" value="1"/>
</dbReference>
<name>A0A918UAJ8_9ACTN</name>
<evidence type="ECO:0000256" key="2">
    <source>
        <dbReference type="SAM" id="MobiDB-lite"/>
    </source>
</evidence>
<protein>
    <recommendedName>
        <fullName evidence="3">Histidine kinase/HSP90-like ATPase domain-containing protein</fullName>
    </recommendedName>
</protein>
<dbReference type="AlphaFoldDB" id="A0A918UAJ8"/>